<evidence type="ECO:0000313" key="6">
    <source>
        <dbReference type="Proteomes" id="UP001470230"/>
    </source>
</evidence>
<feature type="region of interest" description="Disordered" evidence="4">
    <location>
        <begin position="1"/>
        <end position="25"/>
    </location>
</feature>
<sequence>MAWLFGKGKKKQKKQEAPTIEENSEKLSKTIEDLKKKNEYDQARANELLRQAIAYKKQGNDKKAKDCLKKKKLIEMNMAKIEQMQTNLEAQQMQIQNAETTSKVFEAYKQNNEVMKNQFKGYDIDQIQDTLDEIQDNQESFNEITDAIAGSNFGPQLDDDELEDELANLDIDQDEAATGVADPPAAYAAPAATANANDEQDIGNLMAGFN</sequence>
<gene>
    <name evidence="5" type="ORF">M9Y10_002381</name>
</gene>
<evidence type="ECO:0000256" key="4">
    <source>
        <dbReference type="SAM" id="MobiDB-lite"/>
    </source>
</evidence>
<evidence type="ECO:0000313" key="5">
    <source>
        <dbReference type="EMBL" id="KAK8900058.1"/>
    </source>
</evidence>
<protein>
    <submittedName>
        <fullName evidence="5">Charged multivesicular body protein 4C</fullName>
    </submittedName>
</protein>
<dbReference type="EMBL" id="JAPFFF010000001">
    <property type="protein sequence ID" value="KAK8900058.1"/>
    <property type="molecule type" value="Genomic_DNA"/>
</dbReference>
<evidence type="ECO:0000256" key="2">
    <source>
        <dbReference type="ARBA" id="ARBA00006190"/>
    </source>
</evidence>
<accession>A0ABR2L9M7</accession>
<evidence type="ECO:0000256" key="3">
    <source>
        <dbReference type="ARBA" id="ARBA00022753"/>
    </source>
</evidence>
<organism evidence="5 6">
    <name type="scientific">Tritrichomonas musculus</name>
    <dbReference type="NCBI Taxonomy" id="1915356"/>
    <lineage>
        <taxon>Eukaryota</taxon>
        <taxon>Metamonada</taxon>
        <taxon>Parabasalia</taxon>
        <taxon>Tritrichomonadida</taxon>
        <taxon>Tritrichomonadidae</taxon>
        <taxon>Tritrichomonas</taxon>
    </lineage>
</organism>
<dbReference type="InterPro" id="IPR005024">
    <property type="entry name" value="Snf7_fam"/>
</dbReference>
<name>A0ABR2L9M7_9EUKA</name>
<dbReference type="PANTHER" id="PTHR22761:SF10">
    <property type="entry name" value="GH13992P"/>
    <property type="match status" value="1"/>
</dbReference>
<dbReference type="Pfam" id="PF03357">
    <property type="entry name" value="Snf7"/>
    <property type="match status" value="1"/>
</dbReference>
<keyword evidence="3" id="KW-0967">Endosome</keyword>
<dbReference type="Gene3D" id="1.10.287.1060">
    <property type="entry name" value="ESAT-6-like"/>
    <property type="match status" value="1"/>
</dbReference>
<dbReference type="Gene3D" id="6.10.250.1710">
    <property type="match status" value="1"/>
</dbReference>
<proteinExistence type="inferred from homology"/>
<dbReference type="Proteomes" id="UP001470230">
    <property type="component" value="Unassembled WGS sequence"/>
</dbReference>
<dbReference type="PANTHER" id="PTHR22761">
    <property type="entry name" value="CHARGED MULTIVESICULAR BODY PROTEIN"/>
    <property type="match status" value="1"/>
</dbReference>
<evidence type="ECO:0000256" key="1">
    <source>
        <dbReference type="ARBA" id="ARBA00004177"/>
    </source>
</evidence>
<comment type="subcellular location">
    <subcellularLocation>
        <location evidence="1">Endosome</location>
    </subcellularLocation>
</comment>
<reference evidence="5 6" key="1">
    <citation type="submission" date="2024-04" db="EMBL/GenBank/DDBJ databases">
        <title>Tritrichomonas musculus Genome.</title>
        <authorList>
            <person name="Alves-Ferreira E."/>
            <person name="Grigg M."/>
            <person name="Lorenzi H."/>
            <person name="Galac M."/>
        </authorList>
    </citation>
    <scope>NUCLEOTIDE SEQUENCE [LARGE SCALE GENOMIC DNA]</scope>
    <source>
        <strain evidence="5 6">EAF2021</strain>
    </source>
</reference>
<keyword evidence="6" id="KW-1185">Reference proteome</keyword>
<comment type="similarity">
    <text evidence="2">Belongs to the SNF7 family.</text>
</comment>
<comment type="caution">
    <text evidence="5">The sequence shown here is derived from an EMBL/GenBank/DDBJ whole genome shotgun (WGS) entry which is preliminary data.</text>
</comment>